<dbReference type="PANTHER" id="PTHR42781">
    <property type="entry name" value="SPERMIDINE/PUTRESCINE IMPORT ATP-BINDING PROTEIN POTA"/>
    <property type="match status" value="1"/>
</dbReference>
<dbReference type="EC" id="7.6.2.11" evidence="7"/>
<evidence type="ECO:0000256" key="6">
    <source>
        <dbReference type="ARBA" id="ARBA00023136"/>
    </source>
</evidence>
<comment type="function">
    <text evidence="7">Part of the ABC transporter complex PotABCD involved in spermidine/putrescine import. Responsible for energy coupling to the transport system.</text>
</comment>
<proteinExistence type="inferred from homology"/>
<dbReference type="Pfam" id="PF08402">
    <property type="entry name" value="TOBE_2"/>
    <property type="match status" value="1"/>
</dbReference>
<evidence type="ECO:0000256" key="7">
    <source>
        <dbReference type="RuleBase" id="RU364083"/>
    </source>
</evidence>
<evidence type="ECO:0000313" key="10">
    <source>
        <dbReference type="Proteomes" id="UP000481030"/>
    </source>
</evidence>
<keyword evidence="6 7" id="KW-0472">Membrane</keyword>
<name>A0A6L3V662_9BACI</name>
<dbReference type="InterPro" id="IPR005893">
    <property type="entry name" value="PotA-like"/>
</dbReference>
<dbReference type="InterPro" id="IPR027417">
    <property type="entry name" value="P-loop_NTPase"/>
</dbReference>
<evidence type="ECO:0000256" key="2">
    <source>
        <dbReference type="ARBA" id="ARBA00022475"/>
    </source>
</evidence>
<dbReference type="InterPro" id="IPR008995">
    <property type="entry name" value="Mo/tungstate-bd_C_term_dom"/>
</dbReference>
<feature type="domain" description="ABC transporter" evidence="8">
    <location>
        <begin position="7"/>
        <end position="237"/>
    </location>
</feature>
<evidence type="ECO:0000259" key="8">
    <source>
        <dbReference type="PROSITE" id="PS50893"/>
    </source>
</evidence>
<dbReference type="Gene3D" id="2.40.50.100">
    <property type="match status" value="1"/>
</dbReference>
<evidence type="ECO:0000313" key="9">
    <source>
        <dbReference type="EMBL" id="KAB2336638.1"/>
    </source>
</evidence>
<dbReference type="EMBL" id="WBOS01000003">
    <property type="protein sequence ID" value="KAB2336638.1"/>
    <property type="molecule type" value="Genomic_DNA"/>
</dbReference>
<evidence type="ECO:0000256" key="3">
    <source>
        <dbReference type="ARBA" id="ARBA00022741"/>
    </source>
</evidence>
<dbReference type="SMART" id="SM00382">
    <property type="entry name" value="AAA"/>
    <property type="match status" value="1"/>
</dbReference>
<dbReference type="FunFam" id="3.40.50.300:FF:000133">
    <property type="entry name" value="Spermidine/putrescine import ATP-binding protein PotA"/>
    <property type="match status" value="1"/>
</dbReference>
<dbReference type="GO" id="GO:0043190">
    <property type="term" value="C:ATP-binding cassette (ABC) transporter complex"/>
    <property type="evidence" value="ECO:0007669"/>
    <property type="project" value="InterPro"/>
</dbReference>
<dbReference type="Proteomes" id="UP000481030">
    <property type="component" value="Unassembled WGS sequence"/>
</dbReference>
<dbReference type="InterPro" id="IPR003593">
    <property type="entry name" value="AAA+_ATPase"/>
</dbReference>
<dbReference type="AlphaFoldDB" id="A0A6L3V662"/>
<accession>A0A6L3V662</accession>
<protein>
    <recommendedName>
        <fullName evidence="7">Spermidine/putrescine import ATP-binding protein PotA</fullName>
        <ecNumber evidence="7">7.6.2.11</ecNumber>
    </recommendedName>
</protein>
<dbReference type="InterPro" id="IPR050093">
    <property type="entry name" value="ABC_SmlMolc_Importer"/>
</dbReference>
<dbReference type="NCBIfam" id="TIGR01187">
    <property type="entry name" value="potA"/>
    <property type="match status" value="1"/>
</dbReference>
<keyword evidence="4 7" id="KW-0067">ATP-binding</keyword>
<comment type="catalytic activity">
    <reaction evidence="7">
        <text>ATP + H2O + polyamine-[polyamine-binding protein]Side 1 = ADP + phosphate + polyamineSide 2 + [polyamine-binding protein]Side 1.</text>
        <dbReference type="EC" id="7.6.2.11"/>
    </reaction>
</comment>
<evidence type="ECO:0000256" key="4">
    <source>
        <dbReference type="ARBA" id="ARBA00022840"/>
    </source>
</evidence>
<organism evidence="9 10">
    <name type="scientific">Cytobacillus depressus</name>
    <dbReference type="NCBI Taxonomy" id="1602942"/>
    <lineage>
        <taxon>Bacteria</taxon>
        <taxon>Bacillati</taxon>
        <taxon>Bacillota</taxon>
        <taxon>Bacilli</taxon>
        <taxon>Bacillales</taxon>
        <taxon>Bacillaceae</taxon>
        <taxon>Cytobacillus</taxon>
    </lineage>
</organism>
<dbReference type="GO" id="GO:0015417">
    <property type="term" value="F:ABC-type polyamine transporter activity"/>
    <property type="evidence" value="ECO:0007669"/>
    <property type="project" value="UniProtKB-EC"/>
</dbReference>
<keyword evidence="1 7" id="KW-0813">Transport</keyword>
<evidence type="ECO:0000256" key="5">
    <source>
        <dbReference type="ARBA" id="ARBA00022967"/>
    </source>
</evidence>
<dbReference type="GO" id="GO:0005524">
    <property type="term" value="F:ATP binding"/>
    <property type="evidence" value="ECO:0007669"/>
    <property type="project" value="UniProtKB-KW"/>
</dbReference>
<dbReference type="RefSeq" id="WP_151534592.1">
    <property type="nucleotide sequence ID" value="NZ_WBOS01000003.1"/>
</dbReference>
<dbReference type="OrthoDB" id="9790614at2"/>
<comment type="subunit">
    <text evidence="7">The complex is composed of two ATP-binding proteins (PotA), two transmembrane proteins (PotB and PotC) and a solute-binding protein (PotD).</text>
</comment>
<dbReference type="InterPro" id="IPR003439">
    <property type="entry name" value="ABC_transporter-like_ATP-bd"/>
</dbReference>
<keyword evidence="3 7" id="KW-0547">Nucleotide-binding</keyword>
<comment type="caution">
    <text evidence="9">The sequence shown here is derived from an EMBL/GenBank/DDBJ whole genome shotgun (WGS) entry which is preliminary data.</text>
</comment>
<reference evidence="9 10" key="1">
    <citation type="journal article" date="2016" name="Antonie Van Leeuwenhoek">
        <title>Bacillus depressus sp. nov., isolated from soil of a sunflower field.</title>
        <authorList>
            <person name="Wei X."/>
            <person name="Xin D."/>
            <person name="Xin Y."/>
            <person name="Zhang H."/>
            <person name="Wang T."/>
            <person name="Zhang J."/>
        </authorList>
    </citation>
    <scope>NUCLEOTIDE SEQUENCE [LARGE SCALE GENOMIC DNA]</scope>
    <source>
        <strain evidence="9 10">BZ1</strain>
    </source>
</reference>
<dbReference type="PANTHER" id="PTHR42781:SF4">
    <property type="entry name" value="SPERMIDINE_PUTRESCINE IMPORT ATP-BINDING PROTEIN POTA"/>
    <property type="match status" value="1"/>
</dbReference>
<dbReference type="PROSITE" id="PS50893">
    <property type="entry name" value="ABC_TRANSPORTER_2"/>
    <property type="match status" value="1"/>
</dbReference>
<dbReference type="GO" id="GO:0016887">
    <property type="term" value="F:ATP hydrolysis activity"/>
    <property type="evidence" value="ECO:0007669"/>
    <property type="project" value="InterPro"/>
</dbReference>
<keyword evidence="10" id="KW-1185">Reference proteome</keyword>
<evidence type="ECO:0000256" key="1">
    <source>
        <dbReference type="ARBA" id="ARBA00022448"/>
    </source>
</evidence>
<dbReference type="Pfam" id="PF00005">
    <property type="entry name" value="ABC_tran"/>
    <property type="match status" value="1"/>
</dbReference>
<dbReference type="Gene3D" id="3.40.50.300">
    <property type="entry name" value="P-loop containing nucleotide triphosphate hydrolases"/>
    <property type="match status" value="1"/>
</dbReference>
<dbReference type="InterPro" id="IPR017871">
    <property type="entry name" value="ABC_transporter-like_CS"/>
</dbReference>
<sequence length="364" mass="41013">MVLGNSLSIVNATKYYKKFKAVDDVNLEVNQGEFLTILGPSGSGKTSLLKLIAGFEQLNQGAIVLNDQDISKRKPYERDIGMLFQNYALFPHMTIFDNIAYPLRLRKIPKKEVQERVEAILKLVHLEQFGSRYPEQLSGGQQQRVALARAIVFNPPLLLLDEPLGALDKQLRKKMQLEIKHIQEQIGITTVSVTHDQEEALTMSDKICVMNNGRIEQVDSPENLYKRPKNRFVAEFIGEINLIKGNVVSVDEEKAKVKVNEGFVVDIGVDSELDIKNQSMLIALRPENIQIAKEESEFHNTIKAKVIESIYVGEAFNIKTRTETGEEITAKIPANVSELPLKDKDIFLGWNCKDACLIHDETPA</sequence>
<dbReference type="SUPFAM" id="SSF50331">
    <property type="entry name" value="MOP-like"/>
    <property type="match status" value="1"/>
</dbReference>
<dbReference type="PROSITE" id="PS00211">
    <property type="entry name" value="ABC_TRANSPORTER_1"/>
    <property type="match status" value="1"/>
</dbReference>
<keyword evidence="2 7" id="KW-1003">Cell membrane</keyword>
<keyword evidence="5 7" id="KW-1278">Translocase</keyword>
<dbReference type="InterPro" id="IPR013611">
    <property type="entry name" value="Transp-assoc_OB_typ2"/>
</dbReference>
<comment type="similarity">
    <text evidence="7">Belongs to the ABC transporter superfamily. Spermidine/putrescine importer (TC 3.A.1.11.1) family.</text>
</comment>
<dbReference type="SUPFAM" id="SSF52540">
    <property type="entry name" value="P-loop containing nucleoside triphosphate hydrolases"/>
    <property type="match status" value="1"/>
</dbReference>
<gene>
    <name evidence="7" type="primary">potA</name>
    <name evidence="9" type="ORF">F7731_09765</name>
</gene>